<evidence type="ECO:0000313" key="2">
    <source>
        <dbReference type="EMBL" id="KTG09100.1"/>
    </source>
</evidence>
<evidence type="ECO:0000256" key="1">
    <source>
        <dbReference type="SAM" id="MobiDB-lite"/>
    </source>
</evidence>
<evidence type="ECO:0000313" key="3">
    <source>
        <dbReference type="Proteomes" id="UP000054387"/>
    </source>
</evidence>
<comment type="caution">
    <text evidence="2">The sequence shown here is derived from an EMBL/GenBank/DDBJ whole genome shotgun (WGS) entry which is preliminary data.</text>
</comment>
<dbReference type="AlphaFoldDB" id="A0A0W1R7B4"/>
<feature type="region of interest" description="Disordered" evidence="1">
    <location>
        <begin position="121"/>
        <end position="152"/>
    </location>
</feature>
<name>A0A0W1R7B4_9EURY</name>
<dbReference type="STRING" id="1514971.AUR64_14985"/>
<sequence length="183" mass="20223">MMVATTTDIVAPNGWMCERLSDDHVTFVPERWRLSLHAVRLPNKEWELYCRENAGEATSATTIGFTQTRSSAIAAFVEAMEWINTVADPKRREHEVTEIPVRVGALVDHLTARSDVLEGETWGCTRGRPSDTDGGSGGSRRHMPPTGNGSRCTAEDIWESLANHRFRQTRRGSGQNAPNSSTG</sequence>
<dbReference type="Proteomes" id="UP000054387">
    <property type="component" value="Unassembled WGS sequence"/>
</dbReference>
<gene>
    <name evidence="2" type="ORF">AUR64_14985</name>
</gene>
<accession>A0A0W1R7B4</accession>
<reference evidence="2 3" key="1">
    <citation type="submission" date="2015-12" db="EMBL/GenBank/DDBJ databases">
        <title>Haloprofundus marisrubri gen. nov., sp. nov., an extremely halophilic archaeon isolated from the Discovery deep brine-seawater interface in the Red Sea.</title>
        <authorList>
            <person name="Zhang G."/>
            <person name="Stingl U."/>
            <person name="Rashid M."/>
        </authorList>
    </citation>
    <scope>NUCLEOTIDE SEQUENCE [LARGE SCALE GENOMIC DNA]</scope>
    <source>
        <strain evidence="2 3">SB9</strain>
    </source>
</reference>
<organism evidence="2 3">
    <name type="scientific">Haloprofundus marisrubri</name>
    <dbReference type="NCBI Taxonomy" id="1514971"/>
    <lineage>
        <taxon>Archaea</taxon>
        <taxon>Methanobacteriati</taxon>
        <taxon>Methanobacteriota</taxon>
        <taxon>Stenosarchaea group</taxon>
        <taxon>Halobacteria</taxon>
        <taxon>Halobacteriales</taxon>
        <taxon>Haloferacaceae</taxon>
        <taxon>Haloprofundus</taxon>
    </lineage>
</organism>
<protein>
    <submittedName>
        <fullName evidence="2">Uncharacterized protein</fullName>
    </submittedName>
</protein>
<proteinExistence type="predicted"/>
<keyword evidence="3" id="KW-1185">Reference proteome</keyword>
<dbReference type="EMBL" id="LOPU01000029">
    <property type="protein sequence ID" value="KTG09100.1"/>
    <property type="molecule type" value="Genomic_DNA"/>
</dbReference>